<dbReference type="Gene3D" id="3.40.50.1820">
    <property type="entry name" value="alpha/beta hydrolase"/>
    <property type="match status" value="1"/>
</dbReference>
<reference evidence="5 6" key="1">
    <citation type="submission" date="2021-02" db="EMBL/GenBank/DDBJ databases">
        <title>Genome assembly of Pseudopithomyces chartarum.</title>
        <authorList>
            <person name="Jauregui R."/>
            <person name="Singh J."/>
            <person name="Voisey C."/>
        </authorList>
    </citation>
    <scope>NUCLEOTIDE SEQUENCE [LARGE SCALE GENOMIC DNA]</scope>
    <source>
        <strain evidence="5 6">AGR01</strain>
    </source>
</reference>
<comment type="caution">
    <text evidence="5">The sequence shown here is derived from an EMBL/GenBank/DDBJ whole genome shotgun (WGS) entry which is preliminary data.</text>
</comment>
<sequence>MGNKTPDASLKVESGHISGIQFSNGTRAFLGIPYAAPPIGDLRWRAPEPPRKWDGVRPATKFGSSSFQFPLPPSSFYSGGETDFSEDCLYLNVYTGSEGTEKRPVLVWFHFGAFQMGSASNPIYNGEKLAAEGITVVTVNYRLGVLGFLSHKLLSDESGNGTSGNYGTMDQIAALKWVQRNIGAFGGDASNVTIGGVSAGGSSVHILRASPLARGLFHKAICESGPGIARELKGYGHMGSFTSLEAAETAGAELLDTLGISSLDELRKTPAEKLGSVQLPRTSGPWESGLFPGKLSVSMFDARYPIVDGYVLPVSPLEALLSGGTADVPLLAGNAGNEESGLAQIRSLSNYLEYVHDTFGPLSEKALDVYPATSDAEAWRSSAQLLADQTFTYSVWTTARLQAKNLKSPVWYYQFLRRPPIPDDSDLPEKEHEGAFHCIGTLYTFGNLDMWKWDWTEGDRALSREIRNATVLFLKTGRPTEQDNVWTAGSASNPVPGFLCWDEDCKARVKEVPQQLVKASAFWDEYYRLEGL</sequence>
<dbReference type="InterPro" id="IPR019826">
    <property type="entry name" value="Carboxylesterase_B_AS"/>
</dbReference>
<dbReference type="Proteomes" id="UP001280581">
    <property type="component" value="Unassembled WGS sequence"/>
</dbReference>
<gene>
    <name evidence="5" type="ORF">GRF29_213g636803</name>
</gene>
<dbReference type="Pfam" id="PF00135">
    <property type="entry name" value="COesterase"/>
    <property type="match status" value="1"/>
</dbReference>
<dbReference type="InterPro" id="IPR002018">
    <property type="entry name" value="CarbesteraseB"/>
</dbReference>
<accession>A0AAN6LRM6</accession>
<evidence type="ECO:0000256" key="2">
    <source>
        <dbReference type="ARBA" id="ARBA00022801"/>
    </source>
</evidence>
<evidence type="ECO:0000256" key="3">
    <source>
        <dbReference type="RuleBase" id="RU361235"/>
    </source>
</evidence>
<keyword evidence="2 3" id="KW-0378">Hydrolase</keyword>
<protein>
    <recommendedName>
        <fullName evidence="3">Carboxylic ester hydrolase</fullName>
        <ecNumber evidence="3">3.1.1.-</ecNumber>
    </recommendedName>
</protein>
<dbReference type="AlphaFoldDB" id="A0AAN6LRM6"/>
<dbReference type="EMBL" id="WVTA01000017">
    <property type="protein sequence ID" value="KAK3200995.1"/>
    <property type="molecule type" value="Genomic_DNA"/>
</dbReference>
<feature type="domain" description="Carboxylesterase type B" evidence="4">
    <location>
        <begin position="8"/>
        <end position="488"/>
    </location>
</feature>
<dbReference type="InterPro" id="IPR050309">
    <property type="entry name" value="Type-B_Carboxylest/Lipase"/>
</dbReference>
<dbReference type="PROSITE" id="PS00122">
    <property type="entry name" value="CARBOXYLESTERASE_B_1"/>
    <property type="match status" value="1"/>
</dbReference>
<evidence type="ECO:0000313" key="6">
    <source>
        <dbReference type="Proteomes" id="UP001280581"/>
    </source>
</evidence>
<dbReference type="InterPro" id="IPR029058">
    <property type="entry name" value="AB_hydrolase_fold"/>
</dbReference>
<dbReference type="EC" id="3.1.1.-" evidence="3"/>
<name>A0AAN6LRM6_9PLEO</name>
<organism evidence="5 6">
    <name type="scientific">Pseudopithomyces chartarum</name>
    <dbReference type="NCBI Taxonomy" id="1892770"/>
    <lineage>
        <taxon>Eukaryota</taxon>
        <taxon>Fungi</taxon>
        <taxon>Dikarya</taxon>
        <taxon>Ascomycota</taxon>
        <taxon>Pezizomycotina</taxon>
        <taxon>Dothideomycetes</taxon>
        <taxon>Pleosporomycetidae</taxon>
        <taxon>Pleosporales</taxon>
        <taxon>Massarineae</taxon>
        <taxon>Didymosphaeriaceae</taxon>
        <taxon>Pseudopithomyces</taxon>
    </lineage>
</organism>
<dbReference type="SUPFAM" id="SSF53474">
    <property type="entry name" value="alpha/beta-Hydrolases"/>
    <property type="match status" value="1"/>
</dbReference>
<keyword evidence="6" id="KW-1185">Reference proteome</keyword>
<evidence type="ECO:0000256" key="1">
    <source>
        <dbReference type="ARBA" id="ARBA00005964"/>
    </source>
</evidence>
<evidence type="ECO:0000259" key="4">
    <source>
        <dbReference type="Pfam" id="PF00135"/>
    </source>
</evidence>
<proteinExistence type="inferred from homology"/>
<comment type="similarity">
    <text evidence="1 3">Belongs to the type-B carboxylesterase/lipase family.</text>
</comment>
<evidence type="ECO:0000313" key="5">
    <source>
        <dbReference type="EMBL" id="KAK3200995.1"/>
    </source>
</evidence>
<dbReference type="GO" id="GO:0016787">
    <property type="term" value="F:hydrolase activity"/>
    <property type="evidence" value="ECO:0007669"/>
    <property type="project" value="UniProtKB-KW"/>
</dbReference>
<dbReference type="PANTHER" id="PTHR11559">
    <property type="entry name" value="CARBOXYLESTERASE"/>
    <property type="match status" value="1"/>
</dbReference>